<organism evidence="1 2">
    <name type="scientific">Gossypium barbadense</name>
    <name type="common">Sea Island cotton</name>
    <name type="synonym">Hibiscus barbadensis</name>
    <dbReference type="NCBI Taxonomy" id="3634"/>
    <lineage>
        <taxon>Eukaryota</taxon>
        <taxon>Viridiplantae</taxon>
        <taxon>Streptophyta</taxon>
        <taxon>Embryophyta</taxon>
        <taxon>Tracheophyta</taxon>
        <taxon>Spermatophyta</taxon>
        <taxon>Magnoliopsida</taxon>
        <taxon>eudicotyledons</taxon>
        <taxon>Gunneridae</taxon>
        <taxon>Pentapetalae</taxon>
        <taxon>rosids</taxon>
        <taxon>malvids</taxon>
        <taxon>Malvales</taxon>
        <taxon>Malvaceae</taxon>
        <taxon>Malvoideae</taxon>
        <taxon>Gossypium</taxon>
    </lineage>
</organism>
<evidence type="ECO:0000313" key="2">
    <source>
        <dbReference type="Proteomes" id="UP000239757"/>
    </source>
</evidence>
<proteinExistence type="predicted"/>
<reference evidence="1 2" key="1">
    <citation type="submission" date="2015-01" db="EMBL/GenBank/DDBJ databases">
        <title>Genome of allotetraploid Gossypium barbadense reveals genomic plasticity and fiber elongation in cotton evolution.</title>
        <authorList>
            <person name="Chen X."/>
            <person name="Liu X."/>
            <person name="Zhao B."/>
            <person name="Zheng H."/>
            <person name="Hu Y."/>
            <person name="Lu G."/>
            <person name="Yang C."/>
            <person name="Chen J."/>
            <person name="Shan C."/>
            <person name="Zhang L."/>
            <person name="Zhou Y."/>
            <person name="Wang L."/>
            <person name="Guo W."/>
            <person name="Bai Y."/>
            <person name="Ruan J."/>
            <person name="Shangguan X."/>
            <person name="Mao Y."/>
            <person name="Jiang J."/>
            <person name="Zhu Y."/>
            <person name="Lei J."/>
            <person name="Kang H."/>
            <person name="Chen S."/>
            <person name="He X."/>
            <person name="Wang R."/>
            <person name="Wang Y."/>
            <person name="Chen J."/>
            <person name="Wang L."/>
            <person name="Yu S."/>
            <person name="Wang B."/>
            <person name="Wei J."/>
            <person name="Song S."/>
            <person name="Lu X."/>
            <person name="Gao Z."/>
            <person name="Gu W."/>
            <person name="Deng X."/>
            <person name="Ma D."/>
            <person name="Wang S."/>
            <person name="Liang W."/>
            <person name="Fang L."/>
            <person name="Cai C."/>
            <person name="Zhu X."/>
            <person name="Zhou B."/>
            <person name="Zhang Y."/>
            <person name="Chen Z."/>
            <person name="Xu S."/>
            <person name="Zhu R."/>
            <person name="Wang S."/>
            <person name="Zhang T."/>
            <person name="Zhao G."/>
        </authorList>
    </citation>
    <scope>NUCLEOTIDE SEQUENCE [LARGE SCALE GENOMIC DNA]</scope>
    <source>
        <strain evidence="2">cv. Xinhai21</strain>
        <tissue evidence="1">Leaf</tissue>
    </source>
</reference>
<accession>A0A2P5W4Q5</accession>
<protein>
    <submittedName>
        <fullName evidence="1">Uncharacterized protein</fullName>
    </submittedName>
</protein>
<evidence type="ECO:0000313" key="1">
    <source>
        <dbReference type="EMBL" id="PPR86028.1"/>
    </source>
</evidence>
<dbReference type="Proteomes" id="UP000239757">
    <property type="component" value="Unassembled WGS sequence"/>
</dbReference>
<dbReference type="AlphaFoldDB" id="A0A2P5W4Q5"/>
<name>A0A2P5W4Q5_GOSBA</name>
<sequence length="68" mass="7585">MVKSKFEKFEAKCAMRYGVNTRSSQVGFRDDSRLNTADGESRSQDCCVDLNFSIFVANSSIRLLTVGP</sequence>
<gene>
    <name evidence="1" type="ORF">GOBAR_AA34660</name>
</gene>
<dbReference type="EMBL" id="KZ669157">
    <property type="protein sequence ID" value="PPR86028.1"/>
    <property type="molecule type" value="Genomic_DNA"/>
</dbReference>